<keyword evidence="6" id="KW-1133">Transmembrane helix</keyword>
<dbReference type="PANTHER" id="PTHR47947:SF26">
    <property type="entry name" value="CYTOCHROME P450"/>
    <property type="match status" value="1"/>
</dbReference>
<dbReference type="PRINTS" id="PR00385">
    <property type="entry name" value="P450"/>
</dbReference>
<dbReference type="PANTHER" id="PTHR47947">
    <property type="entry name" value="CYTOCHROME P450 82C3-RELATED"/>
    <property type="match status" value="1"/>
</dbReference>
<evidence type="ECO:0000256" key="10">
    <source>
        <dbReference type="ARBA" id="ARBA00023136"/>
    </source>
</evidence>
<evidence type="ECO:0000313" key="12">
    <source>
        <dbReference type="EMBL" id="MED6182740.1"/>
    </source>
</evidence>
<gene>
    <name evidence="12" type="ORF">PIB30_031491</name>
</gene>
<dbReference type="PROSITE" id="PS00086">
    <property type="entry name" value="CYTOCHROME_P450"/>
    <property type="match status" value="1"/>
</dbReference>
<keyword evidence="7 11" id="KW-0560">Oxidoreductase</keyword>
<comment type="subcellular location">
    <subcellularLocation>
        <location evidence="2">Membrane</location>
    </subcellularLocation>
</comment>
<dbReference type="InterPro" id="IPR017972">
    <property type="entry name" value="Cyt_P450_CS"/>
</dbReference>
<dbReference type="InterPro" id="IPR002401">
    <property type="entry name" value="Cyt_P450_E_grp-I"/>
</dbReference>
<organism evidence="12 13">
    <name type="scientific">Stylosanthes scabra</name>
    <dbReference type="NCBI Taxonomy" id="79078"/>
    <lineage>
        <taxon>Eukaryota</taxon>
        <taxon>Viridiplantae</taxon>
        <taxon>Streptophyta</taxon>
        <taxon>Embryophyta</taxon>
        <taxon>Tracheophyta</taxon>
        <taxon>Spermatophyta</taxon>
        <taxon>Magnoliopsida</taxon>
        <taxon>eudicotyledons</taxon>
        <taxon>Gunneridae</taxon>
        <taxon>Pentapetalae</taxon>
        <taxon>rosids</taxon>
        <taxon>fabids</taxon>
        <taxon>Fabales</taxon>
        <taxon>Fabaceae</taxon>
        <taxon>Papilionoideae</taxon>
        <taxon>50 kb inversion clade</taxon>
        <taxon>dalbergioids sensu lato</taxon>
        <taxon>Dalbergieae</taxon>
        <taxon>Pterocarpus clade</taxon>
        <taxon>Stylosanthes</taxon>
    </lineage>
</organism>
<evidence type="ECO:0000256" key="2">
    <source>
        <dbReference type="ARBA" id="ARBA00004370"/>
    </source>
</evidence>
<comment type="similarity">
    <text evidence="11">Belongs to the cytochrome P450 family.</text>
</comment>
<dbReference type="InterPro" id="IPR001128">
    <property type="entry name" value="Cyt_P450"/>
</dbReference>
<dbReference type="InterPro" id="IPR036396">
    <property type="entry name" value="Cyt_P450_sf"/>
</dbReference>
<reference evidence="12 13" key="1">
    <citation type="journal article" date="2023" name="Plants (Basel)">
        <title>Bridging the Gap: Combining Genomics and Transcriptomics Approaches to Understand Stylosanthes scabra, an Orphan Legume from the Brazilian Caatinga.</title>
        <authorList>
            <person name="Ferreira-Neto J.R.C."/>
            <person name="da Silva M.D."/>
            <person name="Binneck E."/>
            <person name="de Melo N.F."/>
            <person name="da Silva R.H."/>
            <person name="de Melo A.L.T.M."/>
            <person name="Pandolfi V."/>
            <person name="Bustamante F.O."/>
            <person name="Brasileiro-Vidal A.C."/>
            <person name="Benko-Iseppon A.M."/>
        </authorList>
    </citation>
    <scope>NUCLEOTIDE SEQUENCE [LARGE SCALE GENOMIC DNA]</scope>
    <source>
        <tissue evidence="12">Leaves</tissue>
    </source>
</reference>
<dbReference type="PRINTS" id="PR00463">
    <property type="entry name" value="EP450I"/>
</dbReference>
<dbReference type="Pfam" id="PF00067">
    <property type="entry name" value="p450"/>
    <property type="match status" value="2"/>
</dbReference>
<keyword evidence="13" id="KW-1185">Reference proteome</keyword>
<keyword evidence="8 11" id="KW-0408">Iron</keyword>
<evidence type="ECO:0000256" key="3">
    <source>
        <dbReference type="ARBA" id="ARBA00022617"/>
    </source>
</evidence>
<comment type="cofactor">
    <cofactor evidence="1">
        <name>heme</name>
        <dbReference type="ChEBI" id="CHEBI:30413"/>
    </cofactor>
</comment>
<evidence type="ECO:0000256" key="6">
    <source>
        <dbReference type="ARBA" id="ARBA00022989"/>
    </source>
</evidence>
<dbReference type="EMBL" id="JASCZI010181378">
    <property type="protein sequence ID" value="MED6182740.1"/>
    <property type="molecule type" value="Genomic_DNA"/>
</dbReference>
<keyword evidence="10" id="KW-0472">Membrane</keyword>
<name>A0ABU6WC33_9FABA</name>
<sequence>MKKTAKELDEFMQTWLDEHKRSNRNHGEDRDYMDKLISNIDHGSHGHDVDTIIKATCVTLILAGTDTKTGTLTWALALLLNNRHALNKVVHELDTQVGKNRTVEETDLKNLVYLQAVVKETLRLYPPVVLNVPHESMKDCVDIDLRGQHFELIPFGSGRRMCPGMSFGLHIVHLALANVLHAFDIVTADGKPVDMVERVGLTNAKANPLEVILTPRLSAEAYA</sequence>
<evidence type="ECO:0000256" key="5">
    <source>
        <dbReference type="ARBA" id="ARBA00022723"/>
    </source>
</evidence>
<evidence type="ECO:0000313" key="13">
    <source>
        <dbReference type="Proteomes" id="UP001341840"/>
    </source>
</evidence>
<dbReference type="SUPFAM" id="SSF48264">
    <property type="entry name" value="Cytochrome P450"/>
    <property type="match status" value="1"/>
</dbReference>
<comment type="caution">
    <text evidence="12">The sequence shown here is derived from an EMBL/GenBank/DDBJ whole genome shotgun (WGS) entry which is preliminary data.</text>
</comment>
<dbReference type="InterPro" id="IPR050651">
    <property type="entry name" value="Plant_Cytochrome_P450_Monoox"/>
</dbReference>
<keyword evidence="9 11" id="KW-0503">Monooxygenase</keyword>
<dbReference type="Proteomes" id="UP001341840">
    <property type="component" value="Unassembled WGS sequence"/>
</dbReference>
<accession>A0ABU6WC33</accession>
<keyword evidence="5 11" id="KW-0479">Metal-binding</keyword>
<protein>
    <submittedName>
        <fullName evidence="12">Uncharacterized protein</fullName>
    </submittedName>
</protein>
<evidence type="ECO:0000256" key="4">
    <source>
        <dbReference type="ARBA" id="ARBA00022692"/>
    </source>
</evidence>
<evidence type="ECO:0000256" key="7">
    <source>
        <dbReference type="ARBA" id="ARBA00023002"/>
    </source>
</evidence>
<evidence type="ECO:0000256" key="9">
    <source>
        <dbReference type="ARBA" id="ARBA00023033"/>
    </source>
</evidence>
<keyword evidence="4" id="KW-0812">Transmembrane</keyword>
<evidence type="ECO:0000256" key="11">
    <source>
        <dbReference type="RuleBase" id="RU000461"/>
    </source>
</evidence>
<evidence type="ECO:0000256" key="8">
    <source>
        <dbReference type="ARBA" id="ARBA00023004"/>
    </source>
</evidence>
<evidence type="ECO:0000256" key="1">
    <source>
        <dbReference type="ARBA" id="ARBA00001971"/>
    </source>
</evidence>
<dbReference type="Gene3D" id="1.10.630.10">
    <property type="entry name" value="Cytochrome P450"/>
    <property type="match status" value="2"/>
</dbReference>
<proteinExistence type="inferred from homology"/>
<keyword evidence="3 11" id="KW-0349">Heme</keyword>